<gene>
    <name evidence="1" type="ORF">Q7C36_007929</name>
</gene>
<comment type="caution">
    <text evidence="1">The sequence shown here is derived from an EMBL/GenBank/DDBJ whole genome shotgun (WGS) entry which is preliminary data.</text>
</comment>
<name>A0AA88NB48_TACVA</name>
<proteinExistence type="predicted"/>
<dbReference type="AlphaFoldDB" id="A0AA88NB48"/>
<dbReference type="Proteomes" id="UP001187315">
    <property type="component" value="Unassembled WGS sequence"/>
</dbReference>
<evidence type="ECO:0000313" key="2">
    <source>
        <dbReference type="Proteomes" id="UP001187315"/>
    </source>
</evidence>
<accession>A0AA88NB48</accession>
<sequence length="95" mass="10109">MLVVLFQLCCQGAPPLRSGARRNKVDSCIVWTCCIILTRFSTAVSGSILGSRPNISTPARLSTLHCVVGRLALCLCLYFTETSCCAAVGTQAVLT</sequence>
<evidence type="ECO:0000313" key="1">
    <source>
        <dbReference type="EMBL" id="KAK2852728.1"/>
    </source>
</evidence>
<organism evidence="1 2">
    <name type="scientific">Tachysurus vachellii</name>
    <name type="common">Darkbarbel catfish</name>
    <name type="synonym">Pelteobagrus vachellii</name>
    <dbReference type="NCBI Taxonomy" id="175792"/>
    <lineage>
        <taxon>Eukaryota</taxon>
        <taxon>Metazoa</taxon>
        <taxon>Chordata</taxon>
        <taxon>Craniata</taxon>
        <taxon>Vertebrata</taxon>
        <taxon>Euteleostomi</taxon>
        <taxon>Actinopterygii</taxon>
        <taxon>Neopterygii</taxon>
        <taxon>Teleostei</taxon>
        <taxon>Ostariophysi</taxon>
        <taxon>Siluriformes</taxon>
        <taxon>Bagridae</taxon>
        <taxon>Tachysurus</taxon>
    </lineage>
</organism>
<protein>
    <submittedName>
        <fullName evidence="1">Uncharacterized protein</fullName>
    </submittedName>
</protein>
<dbReference type="EMBL" id="JAVHJS010000007">
    <property type="protein sequence ID" value="KAK2852728.1"/>
    <property type="molecule type" value="Genomic_DNA"/>
</dbReference>
<reference evidence="1" key="1">
    <citation type="submission" date="2023-08" db="EMBL/GenBank/DDBJ databases">
        <title>Pelteobagrus vachellii genome.</title>
        <authorList>
            <person name="Liu H."/>
        </authorList>
    </citation>
    <scope>NUCLEOTIDE SEQUENCE</scope>
    <source>
        <strain evidence="1">PRFRI_2022a</strain>
        <tissue evidence="1">Muscle</tissue>
    </source>
</reference>
<keyword evidence="2" id="KW-1185">Reference proteome</keyword>